<feature type="transmembrane region" description="Helical" evidence="6">
    <location>
        <begin position="352"/>
        <end position="372"/>
    </location>
</feature>
<feature type="domain" description="Major facilitator superfamily (MFS) profile" evidence="7">
    <location>
        <begin position="1"/>
        <end position="197"/>
    </location>
</feature>
<organism evidence="8 9">
    <name type="scientific">Seinonella peptonophila</name>
    <dbReference type="NCBI Taxonomy" id="112248"/>
    <lineage>
        <taxon>Bacteria</taxon>
        <taxon>Bacillati</taxon>
        <taxon>Bacillota</taxon>
        <taxon>Bacilli</taxon>
        <taxon>Bacillales</taxon>
        <taxon>Thermoactinomycetaceae</taxon>
        <taxon>Seinonella</taxon>
    </lineage>
</organism>
<feature type="transmembrane region" description="Helical" evidence="6">
    <location>
        <begin position="50"/>
        <end position="70"/>
    </location>
</feature>
<keyword evidence="5 6" id="KW-0472">Membrane</keyword>
<dbReference type="InterPro" id="IPR052528">
    <property type="entry name" value="Sugar_transport-like"/>
</dbReference>
<dbReference type="OrthoDB" id="2086294at2"/>
<feature type="transmembrane region" description="Helical" evidence="6">
    <location>
        <begin position="168"/>
        <end position="192"/>
    </location>
</feature>
<keyword evidence="2" id="KW-0813">Transport</keyword>
<accession>A0A1M4WC64</accession>
<keyword evidence="3 6" id="KW-0812">Transmembrane</keyword>
<reference evidence="8 9" key="1">
    <citation type="submission" date="2016-11" db="EMBL/GenBank/DDBJ databases">
        <authorList>
            <person name="Jaros S."/>
            <person name="Januszkiewicz K."/>
            <person name="Wedrychowicz H."/>
        </authorList>
    </citation>
    <scope>NUCLEOTIDE SEQUENCE [LARGE SCALE GENOMIC DNA]</scope>
    <source>
        <strain evidence="8 9">DSM 44666</strain>
    </source>
</reference>
<evidence type="ECO:0000256" key="1">
    <source>
        <dbReference type="ARBA" id="ARBA00004651"/>
    </source>
</evidence>
<sequence length="405" mass="46357">MIQKEARKLDREAWLLITINGLFAIANALSNTFVNIYLWKMNHDLITISWFQFSSYIGMLIATLFAGWLTKKLDRVINIRLGVGILSIFYTTVLFLGTTAIQYVWILGALLGIGSGFFWIAFSVLYFEITERPNRDRFNGVNGLFGALAGMISPLISGFVISRIDHGLFGYQMIFTVSLVLFLIAVAVSFAFRPRLLQGDYYLFEVAKGLKHRDSKWYWVCAAMFLQGIREGVLVYLVGLLLFMVVQKEMILGGFLTATSFVALIANYIISRMITEKSREMSMTVGTVMLGVVILPFFFYPNIWTIFILGIGVAFFYPFYYGPLTSTIFDVLGENEHNVAWRVEHVAIKDTVLYLGRIVTVFLFIGWIHFSVALNHMRWYLLAVAFVQLPVILFARRFRSKFDRM</sequence>
<feature type="transmembrane region" description="Helical" evidence="6">
    <location>
        <begin position="141"/>
        <end position="162"/>
    </location>
</feature>
<evidence type="ECO:0000313" key="8">
    <source>
        <dbReference type="EMBL" id="SHE78824.1"/>
    </source>
</evidence>
<feature type="transmembrane region" description="Helical" evidence="6">
    <location>
        <begin position="217"/>
        <end position="244"/>
    </location>
</feature>
<dbReference type="Gene3D" id="1.20.1250.20">
    <property type="entry name" value="MFS general substrate transporter like domains"/>
    <property type="match status" value="1"/>
</dbReference>
<feature type="transmembrane region" description="Helical" evidence="6">
    <location>
        <begin position="306"/>
        <end position="332"/>
    </location>
</feature>
<dbReference type="STRING" id="112248.SAMN05444392_103149"/>
<dbReference type="PROSITE" id="PS50850">
    <property type="entry name" value="MFS"/>
    <property type="match status" value="1"/>
</dbReference>
<dbReference type="InterPro" id="IPR011701">
    <property type="entry name" value="MFS"/>
</dbReference>
<dbReference type="InterPro" id="IPR020846">
    <property type="entry name" value="MFS_dom"/>
</dbReference>
<evidence type="ECO:0000259" key="7">
    <source>
        <dbReference type="PROSITE" id="PS50850"/>
    </source>
</evidence>
<dbReference type="RefSeq" id="WP_073154244.1">
    <property type="nucleotide sequence ID" value="NZ_FQVL01000003.1"/>
</dbReference>
<gene>
    <name evidence="8" type="ORF">SAMN05444392_103149</name>
</gene>
<dbReference type="PANTHER" id="PTHR23526:SF2">
    <property type="entry name" value="MAJOR FACILITATOR SUPERFAMILY (MFS) PROFILE DOMAIN-CONTAINING PROTEIN"/>
    <property type="match status" value="1"/>
</dbReference>
<evidence type="ECO:0000256" key="2">
    <source>
        <dbReference type="ARBA" id="ARBA00022448"/>
    </source>
</evidence>
<dbReference type="Pfam" id="PF07690">
    <property type="entry name" value="MFS_1"/>
    <property type="match status" value="1"/>
</dbReference>
<protein>
    <submittedName>
        <fullName evidence="8">MFS transporter, YQGE family, putative transporter</fullName>
    </submittedName>
</protein>
<dbReference type="AlphaFoldDB" id="A0A1M4WC64"/>
<dbReference type="GO" id="GO:0005886">
    <property type="term" value="C:plasma membrane"/>
    <property type="evidence" value="ECO:0007669"/>
    <property type="project" value="UniProtKB-SubCell"/>
</dbReference>
<feature type="transmembrane region" description="Helical" evidence="6">
    <location>
        <begin position="12"/>
        <end position="38"/>
    </location>
</feature>
<dbReference type="EMBL" id="FQVL01000003">
    <property type="protein sequence ID" value="SHE78824.1"/>
    <property type="molecule type" value="Genomic_DNA"/>
</dbReference>
<keyword evidence="9" id="KW-1185">Reference proteome</keyword>
<name>A0A1M4WC64_9BACL</name>
<dbReference type="GO" id="GO:0022857">
    <property type="term" value="F:transmembrane transporter activity"/>
    <property type="evidence" value="ECO:0007669"/>
    <property type="project" value="InterPro"/>
</dbReference>
<proteinExistence type="predicted"/>
<evidence type="ECO:0000256" key="6">
    <source>
        <dbReference type="SAM" id="Phobius"/>
    </source>
</evidence>
<comment type="subcellular location">
    <subcellularLocation>
        <location evidence="1">Cell membrane</location>
        <topology evidence="1">Multi-pass membrane protein</topology>
    </subcellularLocation>
</comment>
<dbReference type="InterPro" id="IPR036259">
    <property type="entry name" value="MFS_trans_sf"/>
</dbReference>
<evidence type="ECO:0000256" key="3">
    <source>
        <dbReference type="ARBA" id="ARBA00022692"/>
    </source>
</evidence>
<evidence type="ECO:0000256" key="5">
    <source>
        <dbReference type="ARBA" id="ARBA00023136"/>
    </source>
</evidence>
<feature type="transmembrane region" description="Helical" evidence="6">
    <location>
        <begin position="378"/>
        <end position="395"/>
    </location>
</feature>
<feature type="transmembrane region" description="Helical" evidence="6">
    <location>
        <begin position="77"/>
        <end position="97"/>
    </location>
</feature>
<dbReference type="PANTHER" id="PTHR23526">
    <property type="entry name" value="INTEGRAL MEMBRANE TRANSPORT PROTEIN-RELATED"/>
    <property type="match status" value="1"/>
</dbReference>
<feature type="transmembrane region" description="Helical" evidence="6">
    <location>
        <begin position="250"/>
        <end position="270"/>
    </location>
</feature>
<evidence type="ECO:0000256" key="4">
    <source>
        <dbReference type="ARBA" id="ARBA00022989"/>
    </source>
</evidence>
<feature type="transmembrane region" description="Helical" evidence="6">
    <location>
        <begin position="282"/>
        <end position="300"/>
    </location>
</feature>
<dbReference type="SUPFAM" id="SSF103473">
    <property type="entry name" value="MFS general substrate transporter"/>
    <property type="match status" value="1"/>
</dbReference>
<dbReference type="Proteomes" id="UP000184476">
    <property type="component" value="Unassembled WGS sequence"/>
</dbReference>
<evidence type="ECO:0000313" key="9">
    <source>
        <dbReference type="Proteomes" id="UP000184476"/>
    </source>
</evidence>
<feature type="transmembrane region" description="Helical" evidence="6">
    <location>
        <begin position="103"/>
        <end position="129"/>
    </location>
</feature>
<keyword evidence="4 6" id="KW-1133">Transmembrane helix</keyword>